<dbReference type="RefSeq" id="WP_125940336.1">
    <property type="nucleotide sequence ID" value="NZ_RHQL01000019.1"/>
</dbReference>
<evidence type="ECO:0008006" key="3">
    <source>
        <dbReference type="Google" id="ProtNLM"/>
    </source>
</evidence>
<accession>A0A427DP62</accession>
<dbReference type="AlphaFoldDB" id="A0A427DP62"/>
<sequence length="158" mass="17774">MGTFSVPHYLVISEARTYREAALVLEQHSMLGRTDLFWPAAMNAALAVELYLKAFLVEQASLEIRLSVPGRNASHNLALLYDAIPKDWRASIEAANSRLDPPLQLDEIFKLHAVYFTKVRYSYEQGAQKTIRSDLFALMDRMEDICTALAPTVVTPDS</sequence>
<dbReference type="EMBL" id="RHQL01000019">
    <property type="protein sequence ID" value="RRV05088.1"/>
    <property type="molecule type" value="Genomic_DNA"/>
</dbReference>
<evidence type="ECO:0000313" key="2">
    <source>
        <dbReference type="Proteomes" id="UP000276506"/>
    </source>
</evidence>
<reference evidence="1 2" key="1">
    <citation type="submission" date="2018-10" db="EMBL/GenBank/DDBJ databases">
        <title>Transmission dynamics of multidrug resistant bacteria on intensive care unit surfaces.</title>
        <authorList>
            <person name="D'Souza A.W."/>
            <person name="Potter R.F."/>
            <person name="Wallace M."/>
            <person name="Shupe A."/>
            <person name="Patel S."/>
            <person name="Sun S."/>
            <person name="Gul D."/>
            <person name="Kwon J.H."/>
            <person name="Andleeb S."/>
            <person name="Burnham C.-A.D."/>
            <person name="Dantas G."/>
        </authorList>
    </citation>
    <scope>NUCLEOTIDE SEQUENCE [LARGE SCALE GENOMIC DNA]</scope>
    <source>
        <strain evidence="1 2">PX_177</strain>
    </source>
</reference>
<evidence type="ECO:0000313" key="1">
    <source>
        <dbReference type="EMBL" id="RRV05088.1"/>
    </source>
</evidence>
<name>A0A427DP62_9GAMM</name>
<organism evidence="1 2">
    <name type="scientific">Stutzerimonas xanthomarina</name>
    <dbReference type="NCBI Taxonomy" id="271420"/>
    <lineage>
        <taxon>Bacteria</taxon>
        <taxon>Pseudomonadati</taxon>
        <taxon>Pseudomonadota</taxon>
        <taxon>Gammaproteobacteria</taxon>
        <taxon>Pseudomonadales</taxon>
        <taxon>Pseudomonadaceae</taxon>
        <taxon>Stutzerimonas</taxon>
    </lineage>
</organism>
<dbReference type="Proteomes" id="UP000276506">
    <property type="component" value="Unassembled WGS sequence"/>
</dbReference>
<gene>
    <name evidence="1" type="ORF">EGJ28_21435</name>
</gene>
<protein>
    <recommendedName>
        <fullName evidence="3">HEPN domain-containing protein</fullName>
    </recommendedName>
</protein>
<proteinExistence type="predicted"/>
<comment type="caution">
    <text evidence="1">The sequence shown here is derived from an EMBL/GenBank/DDBJ whole genome shotgun (WGS) entry which is preliminary data.</text>
</comment>